<dbReference type="InterPro" id="IPR036780">
    <property type="entry name" value="PG1857-like_sf"/>
</dbReference>
<protein>
    <submittedName>
        <fullName evidence="2">DUF2023 family protein</fullName>
    </submittedName>
</protein>
<evidence type="ECO:0000313" key="3">
    <source>
        <dbReference type="Proteomes" id="UP000732105"/>
    </source>
</evidence>
<reference evidence="2 3" key="1">
    <citation type="submission" date="2018-12" db="EMBL/GenBank/DDBJ databases">
        <title>Marinifilum JC070 sp. nov., a marine bacterium isolated from Yongle Blue Hole in the South China Sea.</title>
        <authorList>
            <person name="Fu T."/>
        </authorList>
    </citation>
    <scope>NUCLEOTIDE SEQUENCE [LARGE SCALE GENOMIC DNA]</scope>
    <source>
        <strain evidence="2 3">JC070</strain>
    </source>
</reference>
<keyword evidence="3" id="KW-1185">Reference proteome</keyword>
<feature type="domain" description="DUF2023" evidence="1">
    <location>
        <begin position="2"/>
        <end position="102"/>
    </location>
</feature>
<evidence type="ECO:0000313" key="2">
    <source>
        <dbReference type="EMBL" id="NOU58341.1"/>
    </source>
</evidence>
<dbReference type="Pfam" id="PF09633">
    <property type="entry name" value="DUF2023"/>
    <property type="match status" value="1"/>
</dbReference>
<name>A0ABX1WQM8_9BACT</name>
<accession>A0ABX1WQM8</accession>
<comment type="caution">
    <text evidence="2">The sequence shown here is derived from an EMBL/GenBank/DDBJ whole genome shotgun (WGS) entry which is preliminary data.</text>
</comment>
<sequence length="116" mass="13485">MQILIHHVYEYNKGLRSLVLHTMNSSEREKTEKLLQRKGISYFLQTVSESKINVFFGKEECIQIVKSFGDKSLSNFTDEQDFILGIMLGYARSQQYDRYIKRKGINTELISAKLVG</sequence>
<evidence type="ECO:0000259" key="1">
    <source>
        <dbReference type="Pfam" id="PF09633"/>
    </source>
</evidence>
<organism evidence="2 3">
    <name type="scientific">Marinifilum caeruleilacunae</name>
    <dbReference type="NCBI Taxonomy" id="2499076"/>
    <lineage>
        <taxon>Bacteria</taxon>
        <taxon>Pseudomonadati</taxon>
        <taxon>Bacteroidota</taxon>
        <taxon>Bacteroidia</taxon>
        <taxon>Marinilabiliales</taxon>
        <taxon>Marinifilaceae</taxon>
    </lineage>
</organism>
<dbReference type="EMBL" id="RZNH01000001">
    <property type="protein sequence ID" value="NOU58341.1"/>
    <property type="molecule type" value="Genomic_DNA"/>
</dbReference>
<dbReference type="InterPro" id="IPR018594">
    <property type="entry name" value="DUF2023"/>
</dbReference>
<dbReference type="Proteomes" id="UP000732105">
    <property type="component" value="Unassembled WGS sequence"/>
</dbReference>
<dbReference type="Gene3D" id="3.30.2190.10">
    <property type="entry name" value="PG1857-like"/>
    <property type="match status" value="1"/>
</dbReference>
<proteinExistence type="predicted"/>
<gene>
    <name evidence="2" type="ORF">ELS83_00830</name>
</gene>
<dbReference type="SUPFAM" id="SSF160448">
    <property type="entry name" value="PG1857-like"/>
    <property type="match status" value="1"/>
</dbReference>